<name>A0A562SH99_9BACT</name>
<keyword evidence="1" id="KW-0175">Coiled coil</keyword>
<evidence type="ECO:0000313" key="3">
    <source>
        <dbReference type="EMBL" id="TWI80528.1"/>
    </source>
</evidence>
<dbReference type="AlphaFoldDB" id="A0A562SH99"/>
<organism evidence="3 4">
    <name type="scientific">Lacibacter cauensis</name>
    <dbReference type="NCBI Taxonomy" id="510947"/>
    <lineage>
        <taxon>Bacteria</taxon>
        <taxon>Pseudomonadati</taxon>
        <taxon>Bacteroidota</taxon>
        <taxon>Chitinophagia</taxon>
        <taxon>Chitinophagales</taxon>
        <taxon>Chitinophagaceae</taxon>
        <taxon>Lacibacter</taxon>
    </lineage>
</organism>
<protein>
    <submittedName>
        <fullName evidence="3">Uncharacterized protein</fullName>
    </submittedName>
</protein>
<evidence type="ECO:0000256" key="2">
    <source>
        <dbReference type="SAM" id="MobiDB-lite"/>
    </source>
</evidence>
<evidence type="ECO:0000256" key="1">
    <source>
        <dbReference type="SAM" id="Coils"/>
    </source>
</evidence>
<feature type="coiled-coil region" evidence="1">
    <location>
        <begin position="123"/>
        <end position="163"/>
    </location>
</feature>
<dbReference type="Proteomes" id="UP000316167">
    <property type="component" value="Unassembled WGS sequence"/>
</dbReference>
<feature type="region of interest" description="Disordered" evidence="2">
    <location>
        <begin position="264"/>
        <end position="287"/>
    </location>
</feature>
<reference evidence="3 4" key="1">
    <citation type="journal article" date="2015" name="Stand. Genomic Sci.">
        <title>Genomic Encyclopedia of Bacterial and Archaeal Type Strains, Phase III: the genomes of soil and plant-associated and newly described type strains.</title>
        <authorList>
            <person name="Whitman W.B."/>
            <person name="Woyke T."/>
            <person name="Klenk H.P."/>
            <person name="Zhou Y."/>
            <person name="Lilburn T.G."/>
            <person name="Beck B.J."/>
            <person name="De Vos P."/>
            <person name="Vandamme P."/>
            <person name="Eisen J.A."/>
            <person name="Garrity G."/>
            <person name="Hugenholtz P."/>
            <person name="Kyrpides N.C."/>
        </authorList>
    </citation>
    <scope>NUCLEOTIDE SEQUENCE [LARGE SCALE GENOMIC DNA]</scope>
    <source>
        <strain evidence="3 4">CGMCC 1.7271</strain>
    </source>
</reference>
<comment type="caution">
    <text evidence="3">The sequence shown here is derived from an EMBL/GenBank/DDBJ whole genome shotgun (WGS) entry which is preliminary data.</text>
</comment>
<accession>A0A562SH99</accession>
<evidence type="ECO:0000313" key="4">
    <source>
        <dbReference type="Proteomes" id="UP000316167"/>
    </source>
</evidence>
<dbReference type="RefSeq" id="WP_144887543.1">
    <property type="nucleotide sequence ID" value="NZ_VLLE01000005.1"/>
</dbReference>
<gene>
    <name evidence="3" type="ORF">IQ13_3206</name>
</gene>
<keyword evidence="4" id="KW-1185">Reference proteome</keyword>
<proteinExistence type="predicted"/>
<sequence length="287" mass="31223">MAIYGKDNVLEMVRQMKAPYWKISESKTAKEQGNFVAKSDFEIENLGLEASLQDLRGCLNRLTPGMYYLTASTKPGISKGIIDCTFEVERSGQTMAGIGSTTEPAGKPLYLDGIGEVTPENFTQAIEQKFKLMTEEAERKKKEQELIEENKRLKAELAEKESGINGGLYSIGTMFWPQLKKSEFAKDLMKTVAGIGLMPGAPKTTAAAAAAPQAPSSVGSTETVEDAATNTQERIAAALSDMLGEQADDPAAQQQLAEQLELLARTKKNDPDTYSMGLDYLKGMSDE</sequence>
<dbReference type="EMBL" id="VLLE01000005">
    <property type="protein sequence ID" value="TWI80528.1"/>
    <property type="molecule type" value="Genomic_DNA"/>
</dbReference>